<keyword evidence="3" id="KW-1185">Reference proteome</keyword>
<dbReference type="EnsemblPlants" id="TuG1812S0001826000.01.T01">
    <property type="protein sequence ID" value="TuG1812S0001826000.01.T01"/>
    <property type="gene ID" value="TuG1812S0001826000.01"/>
</dbReference>
<feature type="compositionally biased region" description="Low complexity" evidence="1">
    <location>
        <begin position="1"/>
        <end position="36"/>
    </location>
</feature>
<sequence length="113" mass="12128">GARSAAPARSSPGCRTSRAASSPSASRSPSRRNSTPLTARLGTASWGRASVHTSRTPRADSCTFLLIRSTYCSSGRRSSPRPIDDGQTNRRSLIVCTVWECEDVPALKCKRFG</sequence>
<accession>A0A8R7VFY2</accession>
<protein>
    <submittedName>
        <fullName evidence="2">Uncharacterized protein</fullName>
    </submittedName>
</protein>
<dbReference type="AlphaFoldDB" id="A0A8R7VFY2"/>
<dbReference type="Proteomes" id="UP000015106">
    <property type="component" value="Unassembled WGS sequence"/>
</dbReference>
<evidence type="ECO:0000256" key="1">
    <source>
        <dbReference type="SAM" id="MobiDB-lite"/>
    </source>
</evidence>
<reference evidence="3" key="1">
    <citation type="journal article" date="2013" name="Nature">
        <title>Draft genome of the wheat A-genome progenitor Triticum urartu.</title>
        <authorList>
            <person name="Ling H.Q."/>
            <person name="Zhao S."/>
            <person name="Liu D."/>
            <person name="Wang J."/>
            <person name="Sun H."/>
            <person name="Zhang C."/>
            <person name="Fan H."/>
            <person name="Li D."/>
            <person name="Dong L."/>
            <person name="Tao Y."/>
            <person name="Gao C."/>
            <person name="Wu H."/>
            <person name="Li Y."/>
            <person name="Cui Y."/>
            <person name="Guo X."/>
            <person name="Zheng S."/>
            <person name="Wang B."/>
            <person name="Yu K."/>
            <person name="Liang Q."/>
            <person name="Yang W."/>
            <person name="Lou X."/>
            <person name="Chen J."/>
            <person name="Feng M."/>
            <person name="Jian J."/>
            <person name="Zhang X."/>
            <person name="Luo G."/>
            <person name="Jiang Y."/>
            <person name="Liu J."/>
            <person name="Wang Z."/>
            <person name="Sha Y."/>
            <person name="Zhang B."/>
            <person name="Wu H."/>
            <person name="Tang D."/>
            <person name="Shen Q."/>
            <person name="Xue P."/>
            <person name="Zou S."/>
            <person name="Wang X."/>
            <person name="Liu X."/>
            <person name="Wang F."/>
            <person name="Yang Y."/>
            <person name="An X."/>
            <person name="Dong Z."/>
            <person name="Zhang K."/>
            <person name="Zhang X."/>
            <person name="Luo M.C."/>
            <person name="Dvorak J."/>
            <person name="Tong Y."/>
            <person name="Wang J."/>
            <person name="Yang H."/>
            <person name="Li Z."/>
            <person name="Wang D."/>
            <person name="Zhang A."/>
            <person name="Wang J."/>
        </authorList>
    </citation>
    <scope>NUCLEOTIDE SEQUENCE</scope>
    <source>
        <strain evidence="3">cv. G1812</strain>
    </source>
</reference>
<proteinExistence type="predicted"/>
<name>A0A8R7VFY2_TRIUA</name>
<dbReference type="Gramene" id="TuG1812S0001826000.01.T01">
    <property type="protein sequence ID" value="TuG1812S0001826000.01.T01"/>
    <property type="gene ID" value="TuG1812S0001826000.01"/>
</dbReference>
<evidence type="ECO:0000313" key="2">
    <source>
        <dbReference type="EnsemblPlants" id="TuG1812S0001826000.01.T01"/>
    </source>
</evidence>
<reference evidence="2" key="2">
    <citation type="submission" date="2022-06" db="UniProtKB">
        <authorList>
            <consortium name="EnsemblPlants"/>
        </authorList>
    </citation>
    <scope>IDENTIFICATION</scope>
</reference>
<organism evidence="2 3">
    <name type="scientific">Triticum urartu</name>
    <name type="common">Red wild einkorn</name>
    <name type="synonym">Crithodium urartu</name>
    <dbReference type="NCBI Taxonomy" id="4572"/>
    <lineage>
        <taxon>Eukaryota</taxon>
        <taxon>Viridiplantae</taxon>
        <taxon>Streptophyta</taxon>
        <taxon>Embryophyta</taxon>
        <taxon>Tracheophyta</taxon>
        <taxon>Spermatophyta</taxon>
        <taxon>Magnoliopsida</taxon>
        <taxon>Liliopsida</taxon>
        <taxon>Poales</taxon>
        <taxon>Poaceae</taxon>
        <taxon>BOP clade</taxon>
        <taxon>Pooideae</taxon>
        <taxon>Triticodae</taxon>
        <taxon>Triticeae</taxon>
        <taxon>Triticinae</taxon>
        <taxon>Triticum</taxon>
    </lineage>
</organism>
<feature type="region of interest" description="Disordered" evidence="1">
    <location>
        <begin position="1"/>
        <end position="57"/>
    </location>
</feature>
<evidence type="ECO:0000313" key="3">
    <source>
        <dbReference type="Proteomes" id="UP000015106"/>
    </source>
</evidence>